<keyword evidence="2" id="KW-1185">Reference proteome</keyword>
<evidence type="ECO:0000313" key="1">
    <source>
        <dbReference type="EMBL" id="MBB4571285.1"/>
    </source>
</evidence>
<comment type="caution">
    <text evidence="1">The sequence shown here is derived from an EMBL/GenBank/DDBJ whole genome shotgun (WGS) entry which is preliminary data.</text>
</comment>
<dbReference type="Proteomes" id="UP000543836">
    <property type="component" value="Unassembled WGS sequence"/>
</dbReference>
<dbReference type="AlphaFoldDB" id="A0A7W7A034"/>
<gene>
    <name evidence="1" type="ORF">GGE60_005446</name>
</gene>
<organism evidence="1 2">
    <name type="scientific">Rhizobium leucaenae</name>
    <dbReference type="NCBI Taxonomy" id="29450"/>
    <lineage>
        <taxon>Bacteria</taxon>
        <taxon>Pseudomonadati</taxon>
        <taxon>Pseudomonadota</taxon>
        <taxon>Alphaproteobacteria</taxon>
        <taxon>Hyphomicrobiales</taxon>
        <taxon>Rhizobiaceae</taxon>
        <taxon>Rhizobium/Agrobacterium group</taxon>
        <taxon>Rhizobium</taxon>
    </lineage>
</organism>
<name>A0A7W7A034_9HYPH</name>
<evidence type="ECO:0000313" key="2">
    <source>
        <dbReference type="Proteomes" id="UP000543836"/>
    </source>
</evidence>
<proteinExistence type="predicted"/>
<dbReference type="EMBL" id="JACIIG010000022">
    <property type="protein sequence ID" value="MBB4571285.1"/>
    <property type="molecule type" value="Genomic_DNA"/>
</dbReference>
<sequence>MGQSNSDGKHIAFHVLEEFSLQGPQRLANNTSGPAVYKWRWRIRVQWRLNRGEP</sequence>
<protein>
    <submittedName>
        <fullName evidence="1">Uncharacterized protein</fullName>
    </submittedName>
</protein>
<reference evidence="1 2" key="1">
    <citation type="submission" date="2020-08" db="EMBL/GenBank/DDBJ databases">
        <title>Genomic Encyclopedia of Type Strains, Phase IV (KMG-V): Genome sequencing to study the core and pangenomes of soil and plant-associated prokaryotes.</title>
        <authorList>
            <person name="Whitman W."/>
        </authorList>
    </citation>
    <scope>NUCLEOTIDE SEQUENCE [LARGE SCALE GENOMIC DNA]</scope>
    <source>
        <strain evidence="1 2">SEMIA 492</strain>
    </source>
</reference>
<accession>A0A7W7A034</accession>